<evidence type="ECO:0000313" key="1">
    <source>
        <dbReference type="EMBL" id="MCP9762271.1"/>
    </source>
</evidence>
<dbReference type="GO" id="GO:0004180">
    <property type="term" value="F:carboxypeptidase activity"/>
    <property type="evidence" value="ECO:0007669"/>
    <property type="project" value="UniProtKB-KW"/>
</dbReference>
<gene>
    <name evidence="1" type="ORF">EGI31_04835</name>
</gene>
<reference evidence="1 2" key="1">
    <citation type="submission" date="2018-11" db="EMBL/GenBank/DDBJ databases">
        <title>Novel bacteria species description.</title>
        <authorList>
            <person name="Han J.-H."/>
        </authorList>
    </citation>
    <scope>NUCLEOTIDE SEQUENCE [LARGE SCALE GENOMIC DNA]</scope>
    <source>
        <strain evidence="1 2">KCTC23259</strain>
    </source>
</reference>
<name>A0AAE3H1G9_9BACT</name>
<dbReference type="EMBL" id="RJUF01000008">
    <property type="protein sequence ID" value="MCP9762271.1"/>
    <property type="molecule type" value="Genomic_DNA"/>
</dbReference>
<proteinExistence type="predicted"/>
<protein>
    <submittedName>
        <fullName evidence="1">Carboxypeptidase-like regulatory domain-containing protein</fullName>
    </submittedName>
</protein>
<accession>A0AAE3H1G9</accession>
<dbReference type="AlphaFoldDB" id="A0AAE3H1G9"/>
<evidence type="ECO:0000313" key="2">
    <source>
        <dbReference type="Proteomes" id="UP001204144"/>
    </source>
</evidence>
<comment type="caution">
    <text evidence="1">The sequence shown here is derived from an EMBL/GenBank/DDBJ whole genome shotgun (WGS) entry which is preliminary data.</text>
</comment>
<keyword evidence="1" id="KW-0121">Carboxypeptidase</keyword>
<organism evidence="1 2">
    <name type="scientific">Lacihabitans soyangensis</name>
    <dbReference type="NCBI Taxonomy" id="869394"/>
    <lineage>
        <taxon>Bacteria</taxon>
        <taxon>Pseudomonadati</taxon>
        <taxon>Bacteroidota</taxon>
        <taxon>Cytophagia</taxon>
        <taxon>Cytophagales</taxon>
        <taxon>Leadbetterellaceae</taxon>
        <taxon>Lacihabitans</taxon>
    </lineage>
</organism>
<sequence>MKIFGKSILILFLIYCKTTFAQITYIEGVVISSLTSRPIEYANIQDKINLKGVSSDSLGNFKLPIFSKNTLLTVTCVGYERSEIRVNPNSFVVIKLNPLDKQLEEITVKPEENPAWKIIRLTLANANRNNPQKIAQFKASHYSKISLNGEIVRFLSKNPKDSLIDKERSLLLVENLGHFYQKNKSQKDIIAHTISSFPKNYPINLMTNSLINPLGFYEPLIQINLNLLTTVFDNSALQNQRFYVNPINEKTFSQYNFSLIDTLDNGSDSTFSILFEPKNSVSINGLKGLLRINSDGYAIEEVHASNADSLQTMQFVIKQNYQKTKGIWHPKFRLLGLDYLLKIDKKDLKLTYQIEDYFSDFTTDFSQNEVTFDGTNRLVMPKADTISKSEFDKMRAVQLLPKEELLYKKAEMANKKLFTQKVIVPVMALFNTAINNGLMVGPFFLLYNQLDYNQHEGLRLGLGIQNDIQRTPRWRVYLGSAYGLEDQKLKYEGILSYHFTKDRYNKIEIYGGNDLRRPGQNPLLFANYVLPQRLGLNLGSGEYLLDNYKKIGLAAYFKPFNWTQVKVFHEREIRTPVSYKLTENAVTDYLHTGLSFRFARKETMTRTGYFEKVLNPYFPIIRLNISRFDSRKVYHENFWKANLVISHQIRTKKIGKTMTVLSAGNSWGVLPFQYLFNNLSVPLNIWGSNSKEGFQMLNTAELGYNNYVSFSAFHDFEKSIWKPNSSWFQPEFMIGNKIAIGKLTQTAPIINEEPLKDIKSGVFEASLSIRNIVKIKLFGFKIGLGANLVYDYSSVNFGVKRFGIRPFVLPVFF</sequence>
<keyword evidence="1" id="KW-0645">Protease</keyword>
<dbReference type="Pfam" id="PF13715">
    <property type="entry name" value="CarbopepD_reg_2"/>
    <property type="match status" value="1"/>
</dbReference>
<dbReference type="RefSeq" id="WP_255036028.1">
    <property type="nucleotide sequence ID" value="NZ_RJUF01000008.1"/>
</dbReference>
<dbReference type="InterPro" id="IPR043741">
    <property type="entry name" value="DUF5686"/>
</dbReference>
<keyword evidence="2" id="KW-1185">Reference proteome</keyword>
<dbReference type="Pfam" id="PF18939">
    <property type="entry name" value="DUF5686"/>
    <property type="match status" value="1"/>
</dbReference>
<dbReference type="Proteomes" id="UP001204144">
    <property type="component" value="Unassembled WGS sequence"/>
</dbReference>
<keyword evidence="1" id="KW-0378">Hydrolase</keyword>